<sequence length="275" mass="32002">MDWVTGIVPRGKESYNDFLVVIDRYSKCVSDRDSTFTSQFWTNLYDMLGTKVAFSMASHPQTDGLAERMIKIMEELIRRFYEYGMEWKSPSPVEKGWNHLFPVDHLKKNILTIHHIAKDFHNMWKRAFGTAAKCIAQDKEYNKQRLICGPFTIIKLIGKNAVEARLTEEFSSKHQVFPVTLVKPYFQTGEDKFPSRKMTTAPPDIVEVKDSPGPVKKLIKTRKVRMNGKDQRKYLARFKNHTADKAKWLAEDAIPDGSFHLRRFRASTRIEQSHE</sequence>
<evidence type="ECO:0000313" key="2">
    <source>
        <dbReference type="Proteomes" id="UP000765509"/>
    </source>
</evidence>
<dbReference type="SUPFAM" id="SSF53098">
    <property type="entry name" value="Ribonuclease H-like"/>
    <property type="match status" value="1"/>
</dbReference>
<dbReference type="AlphaFoldDB" id="A0A9Q3IZY0"/>
<accession>A0A9Q3IZY0</accession>
<dbReference type="Proteomes" id="UP000765509">
    <property type="component" value="Unassembled WGS sequence"/>
</dbReference>
<dbReference type="GO" id="GO:0003676">
    <property type="term" value="F:nucleic acid binding"/>
    <property type="evidence" value="ECO:0007669"/>
    <property type="project" value="InterPro"/>
</dbReference>
<dbReference type="PANTHER" id="PTHR37984">
    <property type="entry name" value="PROTEIN CBG26694"/>
    <property type="match status" value="1"/>
</dbReference>
<keyword evidence="2" id="KW-1185">Reference proteome</keyword>
<gene>
    <name evidence="1" type="ORF">O181_093238</name>
</gene>
<dbReference type="EMBL" id="AVOT02059954">
    <property type="protein sequence ID" value="MBW0553523.1"/>
    <property type="molecule type" value="Genomic_DNA"/>
</dbReference>
<dbReference type="InterPro" id="IPR036397">
    <property type="entry name" value="RNaseH_sf"/>
</dbReference>
<proteinExistence type="predicted"/>
<dbReference type="Gene3D" id="3.30.420.10">
    <property type="entry name" value="Ribonuclease H-like superfamily/Ribonuclease H"/>
    <property type="match status" value="1"/>
</dbReference>
<reference evidence="1" key="1">
    <citation type="submission" date="2021-03" db="EMBL/GenBank/DDBJ databases">
        <title>Draft genome sequence of rust myrtle Austropuccinia psidii MF-1, a brazilian biotype.</title>
        <authorList>
            <person name="Quecine M.C."/>
            <person name="Pachon D.M.R."/>
            <person name="Bonatelli M.L."/>
            <person name="Correr F.H."/>
            <person name="Franceschini L.M."/>
            <person name="Leite T.F."/>
            <person name="Margarido G.R.A."/>
            <person name="Almeida C.A."/>
            <person name="Ferrarezi J.A."/>
            <person name="Labate C.A."/>
        </authorList>
    </citation>
    <scope>NUCLEOTIDE SEQUENCE</scope>
    <source>
        <strain evidence="1">MF-1</strain>
    </source>
</reference>
<dbReference type="InterPro" id="IPR012337">
    <property type="entry name" value="RNaseH-like_sf"/>
</dbReference>
<dbReference type="OrthoDB" id="4360000at2759"/>
<organism evidence="1 2">
    <name type="scientific">Austropuccinia psidii MF-1</name>
    <dbReference type="NCBI Taxonomy" id="1389203"/>
    <lineage>
        <taxon>Eukaryota</taxon>
        <taxon>Fungi</taxon>
        <taxon>Dikarya</taxon>
        <taxon>Basidiomycota</taxon>
        <taxon>Pucciniomycotina</taxon>
        <taxon>Pucciniomycetes</taxon>
        <taxon>Pucciniales</taxon>
        <taxon>Sphaerophragmiaceae</taxon>
        <taxon>Austropuccinia</taxon>
    </lineage>
</organism>
<evidence type="ECO:0008006" key="3">
    <source>
        <dbReference type="Google" id="ProtNLM"/>
    </source>
</evidence>
<dbReference type="PANTHER" id="PTHR37984:SF5">
    <property type="entry name" value="PROTEIN NYNRIN-LIKE"/>
    <property type="match status" value="1"/>
</dbReference>
<dbReference type="InterPro" id="IPR050951">
    <property type="entry name" value="Retrovirus_Pol_polyprotein"/>
</dbReference>
<evidence type="ECO:0000313" key="1">
    <source>
        <dbReference type="EMBL" id="MBW0553523.1"/>
    </source>
</evidence>
<protein>
    <recommendedName>
        <fullName evidence="3">Integrase catalytic domain-containing protein</fullName>
    </recommendedName>
</protein>
<name>A0A9Q3IZY0_9BASI</name>
<comment type="caution">
    <text evidence="1">The sequence shown here is derived from an EMBL/GenBank/DDBJ whole genome shotgun (WGS) entry which is preliminary data.</text>
</comment>